<keyword evidence="1" id="KW-0812">Transmembrane</keyword>
<protein>
    <submittedName>
        <fullName evidence="2">Uncharacterized protein</fullName>
    </submittedName>
</protein>
<dbReference type="EMBL" id="GGEC01002920">
    <property type="protein sequence ID" value="MBW83403.1"/>
    <property type="molecule type" value="Transcribed_RNA"/>
</dbReference>
<dbReference type="AlphaFoldDB" id="A0A2P2IQB0"/>
<proteinExistence type="predicted"/>
<keyword evidence="1" id="KW-1133">Transmembrane helix</keyword>
<name>A0A2P2IQB0_RHIMU</name>
<evidence type="ECO:0000256" key="1">
    <source>
        <dbReference type="SAM" id="Phobius"/>
    </source>
</evidence>
<keyword evidence="1" id="KW-0472">Membrane</keyword>
<reference evidence="2" key="1">
    <citation type="submission" date="2018-02" db="EMBL/GenBank/DDBJ databases">
        <title>Rhizophora mucronata_Transcriptome.</title>
        <authorList>
            <person name="Meera S.P."/>
            <person name="Sreeshan A."/>
            <person name="Augustine A."/>
        </authorList>
    </citation>
    <scope>NUCLEOTIDE SEQUENCE</scope>
    <source>
        <tissue evidence="2">Leaf</tissue>
    </source>
</reference>
<accession>A0A2P2IQB0</accession>
<evidence type="ECO:0000313" key="2">
    <source>
        <dbReference type="EMBL" id="MBW83403.1"/>
    </source>
</evidence>
<feature type="transmembrane region" description="Helical" evidence="1">
    <location>
        <begin position="29"/>
        <end position="50"/>
    </location>
</feature>
<organism evidence="2">
    <name type="scientific">Rhizophora mucronata</name>
    <name type="common">Asiatic mangrove</name>
    <dbReference type="NCBI Taxonomy" id="61149"/>
    <lineage>
        <taxon>Eukaryota</taxon>
        <taxon>Viridiplantae</taxon>
        <taxon>Streptophyta</taxon>
        <taxon>Embryophyta</taxon>
        <taxon>Tracheophyta</taxon>
        <taxon>Spermatophyta</taxon>
        <taxon>Magnoliopsida</taxon>
        <taxon>eudicotyledons</taxon>
        <taxon>Gunneridae</taxon>
        <taxon>Pentapetalae</taxon>
        <taxon>rosids</taxon>
        <taxon>fabids</taxon>
        <taxon>Malpighiales</taxon>
        <taxon>Rhizophoraceae</taxon>
        <taxon>Rhizophora</taxon>
    </lineage>
</organism>
<sequence>MGFLWMKILSFSHAMHDGRFLSLIGWRNGVALVFLGITRFICVCPILKFVKVMVF</sequence>